<comment type="catalytic activity">
    <reaction evidence="8 9">
        <text>N-acetyl-L-glutamate + ATP = N-acetyl-L-glutamyl 5-phosphate + ADP</text>
        <dbReference type="Rhea" id="RHEA:14629"/>
        <dbReference type="ChEBI" id="CHEBI:30616"/>
        <dbReference type="ChEBI" id="CHEBI:44337"/>
        <dbReference type="ChEBI" id="CHEBI:57936"/>
        <dbReference type="ChEBI" id="CHEBI:456216"/>
        <dbReference type="EC" id="2.7.2.8"/>
    </reaction>
</comment>
<evidence type="ECO:0000256" key="7">
    <source>
        <dbReference type="ARBA" id="ARBA00022840"/>
    </source>
</evidence>
<evidence type="ECO:0000256" key="3">
    <source>
        <dbReference type="ARBA" id="ARBA00022605"/>
    </source>
</evidence>
<dbReference type="InterPro" id="IPR004662">
    <property type="entry name" value="AcgluKinase_fam"/>
</dbReference>
<feature type="site" description="Transition state stabilizer" evidence="9">
    <location>
        <position position="264"/>
    </location>
</feature>
<feature type="binding site" evidence="9">
    <location>
        <position position="204"/>
    </location>
    <ligand>
        <name>substrate</name>
    </ligand>
</feature>
<dbReference type="SUPFAM" id="SSF53633">
    <property type="entry name" value="Carbamate kinase-like"/>
    <property type="match status" value="1"/>
</dbReference>
<evidence type="ECO:0000259" key="10">
    <source>
        <dbReference type="Pfam" id="PF00696"/>
    </source>
</evidence>
<feature type="site" description="Transition state stabilizer" evidence="9">
    <location>
        <position position="43"/>
    </location>
</feature>
<keyword evidence="9" id="KW-0963">Cytoplasm</keyword>
<dbReference type="PIRSF" id="PIRSF000728">
    <property type="entry name" value="NAGK"/>
    <property type="match status" value="1"/>
</dbReference>
<comment type="pathway">
    <text evidence="1 9">Amino-acid biosynthesis; L-arginine biosynthesis; N(2)-acetyl-L-ornithine from L-glutamate: step 2/4.</text>
</comment>
<organism evidence="11 12">
    <name type="scientific">Nitratidesulfovibrio oxamicus</name>
    <dbReference type="NCBI Taxonomy" id="32016"/>
    <lineage>
        <taxon>Bacteria</taxon>
        <taxon>Pseudomonadati</taxon>
        <taxon>Thermodesulfobacteriota</taxon>
        <taxon>Desulfovibrionia</taxon>
        <taxon>Desulfovibrionales</taxon>
        <taxon>Desulfovibrionaceae</taxon>
        <taxon>Nitratidesulfovibrio</taxon>
    </lineage>
</organism>
<evidence type="ECO:0000313" key="11">
    <source>
        <dbReference type="EMBL" id="MBG3876958.1"/>
    </source>
</evidence>
<evidence type="ECO:0000256" key="5">
    <source>
        <dbReference type="ARBA" id="ARBA00022741"/>
    </source>
</evidence>
<reference evidence="11 12" key="1">
    <citation type="submission" date="2019-08" db="EMBL/GenBank/DDBJ databases">
        <authorList>
            <person name="Luo N."/>
        </authorList>
    </citation>
    <scope>NUCLEOTIDE SEQUENCE [LARGE SCALE GENOMIC DNA]</scope>
    <source>
        <strain evidence="11 12">NCIMB 9442</strain>
    </source>
</reference>
<protein>
    <recommendedName>
        <fullName evidence="9">Acetylglutamate kinase</fullName>
        <ecNumber evidence="9">2.7.2.8</ecNumber>
    </recommendedName>
    <alternativeName>
        <fullName evidence="9">N-acetyl-L-glutamate 5-phosphotransferase</fullName>
    </alternativeName>
    <alternativeName>
        <fullName evidence="9">NAG kinase</fullName>
        <shortName evidence="9">NAGK</shortName>
    </alternativeName>
</protein>
<sequence length="320" mass="34481">MSQTEQAASCCADPAAYAKLQSKVLIECLPYMRQFHGQTVVIKYGGHAMKDEALKKAFALNIALLKQVGINPVVVHGGGPQIGRMLEQLHIQSQFREGLRVTDDATMDVVEMVLVGKVNKEIVNLLNLSGVKAVGLSGKDGQLIRARKMEMIVNGGNHAPEIIDLGKVGEVMRVETTLLRSLERDNFVPVIAPVGVDENGETYNINADAVAGAVAAALRAKRLLLLTDVAGILDKQKELIRSLTTREAVELFTDGTLTGGMIPKVKCCLEALEEGVEKAMIVDGRVENCILLELFTDKGISTEIVGECGMRAAVSCGCRR</sequence>
<keyword evidence="12" id="KW-1185">Reference proteome</keyword>
<feature type="domain" description="Aspartate/glutamate/uridylate kinase" evidence="10">
    <location>
        <begin position="39"/>
        <end position="283"/>
    </location>
</feature>
<dbReference type="InterPro" id="IPR041727">
    <property type="entry name" value="NAGK-C"/>
</dbReference>
<feature type="binding site" evidence="9">
    <location>
        <position position="100"/>
    </location>
    <ligand>
        <name>substrate</name>
    </ligand>
</feature>
<proteinExistence type="inferred from homology"/>
<evidence type="ECO:0000256" key="2">
    <source>
        <dbReference type="ARBA" id="ARBA00022571"/>
    </source>
</evidence>
<evidence type="ECO:0000313" key="12">
    <source>
        <dbReference type="Proteomes" id="UP001194469"/>
    </source>
</evidence>
<dbReference type="CDD" id="cd04250">
    <property type="entry name" value="AAK_NAGK-C"/>
    <property type="match status" value="1"/>
</dbReference>
<dbReference type="PRINTS" id="PR00474">
    <property type="entry name" value="GLU5KINASE"/>
</dbReference>
<evidence type="ECO:0000256" key="8">
    <source>
        <dbReference type="ARBA" id="ARBA00048141"/>
    </source>
</evidence>
<comment type="subcellular location">
    <subcellularLocation>
        <location evidence="9">Cytoplasm</location>
    </subcellularLocation>
</comment>
<dbReference type="InterPro" id="IPR036393">
    <property type="entry name" value="AceGlu_kinase-like_sf"/>
</dbReference>
<dbReference type="Pfam" id="PF00696">
    <property type="entry name" value="AA_kinase"/>
    <property type="match status" value="1"/>
</dbReference>
<evidence type="ECO:0000256" key="1">
    <source>
        <dbReference type="ARBA" id="ARBA00004828"/>
    </source>
</evidence>
<dbReference type="NCBIfam" id="TIGR00761">
    <property type="entry name" value="argB"/>
    <property type="match status" value="1"/>
</dbReference>
<dbReference type="PANTHER" id="PTHR23342">
    <property type="entry name" value="N-ACETYLGLUTAMATE SYNTHASE"/>
    <property type="match status" value="1"/>
</dbReference>
<dbReference type="EC" id="2.7.2.8" evidence="9"/>
<dbReference type="InterPro" id="IPR037528">
    <property type="entry name" value="ArgB"/>
</dbReference>
<evidence type="ECO:0000256" key="4">
    <source>
        <dbReference type="ARBA" id="ARBA00022679"/>
    </source>
</evidence>
<feature type="binding site" evidence="9">
    <location>
        <begin position="78"/>
        <end position="79"/>
    </location>
    <ligand>
        <name>substrate</name>
    </ligand>
</feature>
<evidence type="ECO:0000256" key="6">
    <source>
        <dbReference type="ARBA" id="ARBA00022777"/>
    </source>
</evidence>
<comment type="caution">
    <text evidence="11">The sequence shown here is derived from an EMBL/GenBank/DDBJ whole genome shotgun (WGS) entry which is preliminary data.</text>
</comment>
<comment type="function">
    <text evidence="9">Catalyzes the ATP-dependent phosphorylation of N-acetyl-L-glutamate.</text>
</comment>
<keyword evidence="6 9" id="KW-0418">Kinase</keyword>
<accession>A0ABS0J5C7</accession>
<keyword evidence="3 9" id="KW-0028">Amino-acid biosynthesis</keyword>
<dbReference type="InterPro" id="IPR001048">
    <property type="entry name" value="Asp/Glu/Uridylate_kinase"/>
</dbReference>
<dbReference type="InterPro" id="IPR001057">
    <property type="entry name" value="Glu/AcGlu_kinase"/>
</dbReference>
<dbReference type="RefSeq" id="WP_196609005.1">
    <property type="nucleotide sequence ID" value="NZ_VRYY01000198.1"/>
</dbReference>
<gene>
    <name evidence="9 11" type="primary">argB</name>
    <name evidence="11" type="ORF">FVW20_08020</name>
</gene>
<dbReference type="PANTHER" id="PTHR23342:SF0">
    <property type="entry name" value="N-ACETYLGLUTAMATE SYNTHASE, MITOCHONDRIAL"/>
    <property type="match status" value="1"/>
</dbReference>
<keyword evidence="7 9" id="KW-0067">ATP-binding</keyword>
<dbReference type="Gene3D" id="3.40.1160.10">
    <property type="entry name" value="Acetylglutamate kinase-like"/>
    <property type="match status" value="1"/>
</dbReference>
<keyword evidence="2 9" id="KW-0055">Arginine biosynthesis</keyword>
<keyword evidence="5 9" id="KW-0547">Nucleotide-binding</keyword>
<evidence type="ECO:0000256" key="9">
    <source>
        <dbReference type="HAMAP-Rule" id="MF_00082"/>
    </source>
</evidence>
<name>A0ABS0J5C7_9BACT</name>
<dbReference type="GO" id="GO:0003991">
    <property type="term" value="F:acetylglutamate kinase activity"/>
    <property type="evidence" value="ECO:0007669"/>
    <property type="project" value="UniProtKB-EC"/>
</dbReference>
<comment type="similarity">
    <text evidence="9">Belongs to the acetylglutamate kinase family. ArgB subfamily.</text>
</comment>
<dbReference type="Proteomes" id="UP001194469">
    <property type="component" value="Unassembled WGS sequence"/>
</dbReference>
<keyword evidence="4 9" id="KW-0808">Transferase</keyword>
<dbReference type="EMBL" id="VRYY01000198">
    <property type="protein sequence ID" value="MBG3876958.1"/>
    <property type="molecule type" value="Genomic_DNA"/>
</dbReference>
<dbReference type="HAMAP" id="MF_00082">
    <property type="entry name" value="ArgB"/>
    <property type="match status" value="1"/>
</dbReference>